<comment type="caution">
    <text evidence="1">The sequence shown here is derived from an EMBL/GenBank/DDBJ whole genome shotgun (WGS) entry which is preliminary data.</text>
</comment>
<evidence type="ECO:0008006" key="3">
    <source>
        <dbReference type="Google" id="ProtNLM"/>
    </source>
</evidence>
<sequence>MHIFLSAFEDIPDPRAKNARHNLDELLVIAFVSVLQRDN</sequence>
<dbReference type="Proteomes" id="UP000231259">
    <property type="component" value="Unassembled WGS sequence"/>
</dbReference>
<organism evidence="1 2">
    <name type="scientific">Puniceibacterium antarcticum</name>
    <dbReference type="NCBI Taxonomy" id="1206336"/>
    <lineage>
        <taxon>Bacteria</taxon>
        <taxon>Pseudomonadati</taxon>
        <taxon>Pseudomonadota</taxon>
        <taxon>Alphaproteobacteria</taxon>
        <taxon>Rhodobacterales</taxon>
        <taxon>Paracoccaceae</taxon>
        <taxon>Puniceibacterium</taxon>
    </lineage>
</organism>
<protein>
    <recommendedName>
        <fullName evidence="3">H repeat-associated protein N-terminal domain-containing protein</fullName>
    </recommendedName>
</protein>
<proteinExistence type="predicted"/>
<accession>A0A2G8RKV8</accession>
<dbReference type="AlphaFoldDB" id="A0A2G8RKV8"/>
<gene>
    <name evidence="1" type="ORF">P775_00375</name>
</gene>
<evidence type="ECO:0000313" key="2">
    <source>
        <dbReference type="Proteomes" id="UP000231259"/>
    </source>
</evidence>
<dbReference type="EMBL" id="AWWI01000010">
    <property type="protein sequence ID" value="PIL22214.1"/>
    <property type="molecule type" value="Genomic_DNA"/>
</dbReference>
<evidence type="ECO:0000313" key="1">
    <source>
        <dbReference type="EMBL" id="PIL22214.1"/>
    </source>
</evidence>
<name>A0A2G8RKV8_9RHOB</name>
<reference evidence="1 2" key="1">
    <citation type="submission" date="2013-09" db="EMBL/GenBank/DDBJ databases">
        <title>Genome sequencing of Phaeobacter antarcticus sp. nov. SM1211.</title>
        <authorList>
            <person name="Zhang X.-Y."/>
            <person name="Liu C."/>
            <person name="Chen X.-L."/>
            <person name="Xie B.-B."/>
            <person name="Qin Q.-L."/>
            <person name="Rong J.-C."/>
            <person name="Zhang Y.-Z."/>
        </authorList>
    </citation>
    <scope>NUCLEOTIDE SEQUENCE [LARGE SCALE GENOMIC DNA]</scope>
    <source>
        <strain evidence="1 2">SM1211</strain>
    </source>
</reference>
<keyword evidence="2" id="KW-1185">Reference proteome</keyword>